<gene>
    <name evidence="8" type="ORF">PG986_004063</name>
</gene>
<feature type="transmembrane region" description="Helical" evidence="6">
    <location>
        <begin position="170"/>
        <end position="189"/>
    </location>
</feature>
<dbReference type="Proteomes" id="UP001391051">
    <property type="component" value="Unassembled WGS sequence"/>
</dbReference>
<proteinExistence type="inferred from homology"/>
<dbReference type="PANTHER" id="PTHR33048:SF93">
    <property type="entry name" value="INTEGRAL MEMBRANE PROTEIN"/>
    <property type="match status" value="1"/>
</dbReference>
<keyword evidence="2 6" id="KW-0812">Transmembrane</keyword>
<evidence type="ECO:0000313" key="9">
    <source>
        <dbReference type="Proteomes" id="UP001391051"/>
    </source>
</evidence>
<evidence type="ECO:0000256" key="2">
    <source>
        <dbReference type="ARBA" id="ARBA00022692"/>
    </source>
</evidence>
<protein>
    <recommendedName>
        <fullName evidence="7">Rhodopsin domain-containing protein</fullName>
    </recommendedName>
</protein>
<evidence type="ECO:0000256" key="5">
    <source>
        <dbReference type="ARBA" id="ARBA00038359"/>
    </source>
</evidence>
<evidence type="ECO:0000259" key="7">
    <source>
        <dbReference type="Pfam" id="PF20684"/>
    </source>
</evidence>
<dbReference type="InterPro" id="IPR049326">
    <property type="entry name" value="Rhodopsin_dom_fungi"/>
</dbReference>
<comment type="caution">
    <text evidence="8">The sequence shown here is derived from an EMBL/GenBank/DDBJ whole genome shotgun (WGS) entry which is preliminary data.</text>
</comment>
<evidence type="ECO:0000313" key="8">
    <source>
        <dbReference type="EMBL" id="KAK7959209.1"/>
    </source>
</evidence>
<dbReference type="EMBL" id="JAQQWE010000003">
    <property type="protein sequence ID" value="KAK7959209.1"/>
    <property type="molecule type" value="Genomic_DNA"/>
</dbReference>
<evidence type="ECO:0000256" key="4">
    <source>
        <dbReference type="ARBA" id="ARBA00023136"/>
    </source>
</evidence>
<feature type="transmembrane region" description="Helical" evidence="6">
    <location>
        <begin position="12"/>
        <end position="30"/>
    </location>
</feature>
<name>A0ABR1QLI8_9PEZI</name>
<dbReference type="Pfam" id="PF20684">
    <property type="entry name" value="Fung_rhodopsin"/>
    <property type="match status" value="1"/>
</dbReference>
<dbReference type="InterPro" id="IPR052337">
    <property type="entry name" value="SAT4-like"/>
</dbReference>
<dbReference type="PANTHER" id="PTHR33048">
    <property type="entry name" value="PTH11-LIKE INTEGRAL MEMBRANE PROTEIN (AFU_ORTHOLOGUE AFUA_5G11245)"/>
    <property type="match status" value="1"/>
</dbReference>
<comment type="similarity">
    <text evidence="5">Belongs to the SAT4 family.</text>
</comment>
<comment type="subcellular location">
    <subcellularLocation>
        <location evidence="1">Membrane</location>
        <topology evidence="1">Multi-pass membrane protein</topology>
    </subcellularLocation>
</comment>
<accession>A0ABR1QLI8</accession>
<evidence type="ECO:0000256" key="6">
    <source>
        <dbReference type="SAM" id="Phobius"/>
    </source>
</evidence>
<feature type="transmembrane region" description="Helical" evidence="6">
    <location>
        <begin position="42"/>
        <end position="63"/>
    </location>
</feature>
<keyword evidence="9" id="KW-1185">Reference proteome</keyword>
<feature type="transmembrane region" description="Helical" evidence="6">
    <location>
        <begin position="119"/>
        <end position="140"/>
    </location>
</feature>
<organism evidence="8 9">
    <name type="scientific">Apiospora aurea</name>
    <dbReference type="NCBI Taxonomy" id="335848"/>
    <lineage>
        <taxon>Eukaryota</taxon>
        <taxon>Fungi</taxon>
        <taxon>Dikarya</taxon>
        <taxon>Ascomycota</taxon>
        <taxon>Pezizomycotina</taxon>
        <taxon>Sordariomycetes</taxon>
        <taxon>Xylariomycetidae</taxon>
        <taxon>Amphisphaeriales</taxon>
        <taxon>Apiosporaceae</taxon>
        <taxon>Apiospora</taxon>
    </lineage>
</organism>
<reference evidence="8 9" key="1">
    <citation type="submission" date="2023-01" db="EMBL/GenBank/DDBJ databases">
        <title>Analysis of 21 Apiospora genomes using comparative genomics revels a genus with tremendous synthesis potential of carbohydrate active enzymes and secondary metabolites.</title>
        <authorList>
            <person name="Sorensen T."/>
        </authorList>
    </citation>
    <scope>NUCLEOTIDE SEQUENCE [LARGE SCALE GENOMIC DNA]</scope>
    <source>
        <strain evidence="8 9">CBS 24483</strain>
    </source>
</reference>
<keyword evidence="4 6" id="KW-0472">Membrane</keyword>
<keyword evidence="3 6" id="KW-1133">Transmembrane helix</keyword>
<dbReference type="RefSeq" id="XP_066702912.1">
    <property type="nucleotide sequence ID" value="XM_066840285.1"/>
</dbReference>
<evidence type="ECO:0000256" key="3">
    <source>
        <dbReference type="ARBA" id="ARBA00022989"/>
    </source>
</evidence>
<feature type="domain" description="Rhodopsin" evidence="7">
    <location>
        <begin position="26"/>
        <end position="181"/>
    </location>
</feature>
<evidence type="ECO:0000256" key="1">
    <source>
        <dbReference type="ARBA" id="ARBA00004141"/>
    </source>
</evidence>
<dbReference type="GeneID" id="92073347"/>
<feature type="transmembrane region" description="Helical" evidence="6">
    <location>
        <begin position="83"/>
        <end position="107"/>
    </location>
</feature>
<sequence length="190" mass="21182">MIDGRGGETLVLMWTLSGVSLLMVLLRMYTRVAIVRSIGADDYAYATAGVFFILYTVFTHISALYGFGQHIHTLSVDDAASAVFWEIMCQAAAVISMALAKISLALFLLRIVVVSWHKIAIWTSIISLSIISTSVSVVLWTQCRPVNKIWNRERVEGICDTPLTPVATTLGSWCVVVDFFLAIFLWLFIW</sequence>